<name>A0AAV4UWJ1_CAEEX</name>
<dbReference type="EMBL" id="BPLR01013580">
    <property type="protein sequence ID" value="GIY62113.1"/>
    <property type="molecule type" value="Genomic_DNA"/>
</dbReference>
<reference evidence="2 3" key="1">
    <citation type="submission" date="2021-06" db="EMBL/GenBank/DDBJ databases">
        <title>Caerostris extrusa draft genome.</title>
        <authorList>
            <person name="Kono N."/>
            <person name="Arakawa K."/>
        </authorList>
    </citation>
    <scope>NUCLEOTIDE SEQUENCE [LARGE SCALE GENOMIC DNA]</scope>
</reference>
<protein>
    <submittedName>
        <fullName evidence="2">Uncharacterized protein</fullName>
    </submittedName>
</protein>
<proteinExistence type="predicted"/>
<keyword evidence="3" id="KW-1185">Reference proteome</keyword>
<evidence type="ECO:0000256" key="1">
    <source>
        <dbReference type="SAM" id="MobiDB-lite"/>
    </source>
</evidence>
<organism evidence="2 3">
    <name type="scientific">Caerostris extrusa</name>
    <name type="common">Bark spider</name>
    <name type="synonym">Caerostris bankana</name>
    <dbReference type="NCBI Taxonomy" id="172846"/>
    <lineage>
        <taxon>Eukaryota</taxon>
        <taxon>Metazoa</taxon>
        <taxon>Ecdysozoa</taxon>
        <taxon>Arthropoda</taxon>
        <taxon>Chelicerata</taxon>
        <taxon>Arachnida</taxon>
        <taxon>Araneae</taxon>
        <taxon>Araneomorphae</taxon>
        <taxon>Entelegynae</taxon>
        <taxon>Araneoidea</taxon>
        <taxon>Araneidae</taxon>
        <taxon>Caerostris</taxon>
    </lineage>
</organism>
<dbReference type="AlphaFoldDB" id="A0AAV4UWJ1"/>
<evidence type="ECO:0000313" key="2">
    <source>
        <dbReference type="EMBL" id="GIY62113.1"/>
    </source>
</evidence>
<gene>
    <name evidence="2" type="ORF">CEXT_191991</name>
</gene>
<accession>A0AAV4UWJ1</accession>
<sequence length="81" mass="8982">MAERLPNKAALREIPWGVPPSNEREKQMIGGGGASSEACLPPLMKCDKRGLPKGGLVRIIELVHYLQEKLDNRTFFCIGFT</sequence>
<evidence type="ECO:0000313" key="3">
    <source>
        <dbReference type="Proteomes" id="UP001054945"/>
    </source>
</evidence>
<comment type="caution">
    <text evidence="2">The sequence shown here is derived from an EMBL/GenBank/DDBJ whole genome shotgun (WGS) entry which is preliminary data.</text>
</comment>
<dbReference type="Proteomes" id="UP001054945">
    <property type="component" value="Unassembled WGS sequence"/>
</dbReference>
<feature type="region of interest" description="Disordered" evidence="1">
    <location>
        <begin position="1"/>
        <end position="33"/>
    </location>
</feature>